<gene>
    <name evidence="10 12" type="primary">pyrR</name>
    <name evidence="12" type="ORF">BN990_02504</name>
</gene>
<reference evidence="13" key="2">
    <citation type="submission" date="2014-05" db="EMBL/GenBank/DDBJ databases">
        <title>Draft genome sequence of Virgibacillus massiliensis Vm-5.</title>
        <authorList>
            <person name="Khelaifia S."/>
            <person name="Croce O."/>
            <person name="Lagier J.C."/>
            <person name="Raoult D."/>
        </authorList>
    </citation>
    <scope>NUCLEOTIDE SEQUENCE [LARGE SCALE GENOMIC DNA]</scope>
    <source>
        <strain evidence="13">Vm-5</strain>
    </source>
</reference>
<dbReference type="NCBIfam" id="NF003547">
    <property type="entry name" value="PRK05205.1-3"/>
    <property type="match status" value="1"/>
</dbReference>
<proteinExistence type="inferred from homology"/>
<dbReference type="CDD" id="cd06223">
    <property type="entry name" value="PRTases_typeI"/>
    <property type="match status" value="1"/>
</dbReference>
<dbReference type="FunFam" id="3.40.50.2020:FF:000020">
    <property type="entry name" value="Bifunctional protein PyrR"/>
    <property type="match status" value="1"/>
</dbReference>
<dbReference type="Pfam" id="PF00156">
    <property type="entry name" value="Pribosyltran"/>
    <property type="match status" value="1"/>
</dbReference>
<dbReference type="AlphaFoldDB" id="A0A024QE01"/>
<evidence type="ECO:0000256" key="2">
    <source>
        <dbReference type="ARBA" id="ARBA00022472"/>
    </source>
</evidence>
<evidence type="ECO:0000256" key="9">
    <source>
        <dbReference type="ARBA" id="ARBA00063792"/>
    </source>
</evidence>
<dbReference type="EC" id="2.4.2.9" evidence="10"/>
<dbReference type="InterPro" id="IPR050137">
    <property type="entry name" value="PyrR_bifunctional"/>
</dbReference>
<dbReference type="SUPFAM" id="SSF53271">
    <property type="entry name" value="PRTase-like"/>
    <property type="match status" value="1"/>
</dbReference>
<accession>A0A024QE01</accession>
<dbReference type="PANTHER" id="PTHR11608">
    <property type="entry name" value="BIFUNCTIONAL PROTEIN PYRR"/>
    <property type="match status" value="1"/>
</dbReference>
<dbReference type="GO" id="GO:0006353">
    <property type="term" value="P:DNA-templated transcription termination"/>
    <property type="evidence" value="ECO:0007669"/>
    <property type="project" value="UniProtKB-UniRule"/>
</dbReference>
<dbReference type="GO" id="GO:0004845">
    <property type="term" value="F:uracil phosphoribosyltransferase activity"/>
    <property type="evidence" value="ECO:0007669"/>
    <property type="project" value="UniProtKB-UniRule"/>
</dbReference>
<dbReference type="GO" id="GO:0003723">
    <property type="term" value="F:RNA binding"/>
    <property type="evidence" value="ECO:0007669"/>
    <property type="project" value="UniProtKB-UniRule"/>
</dbReference>
<sequence>MEKRDIFVSRGPVGKVFKRLVGGRMKKKTDILDKPSINRALTRIAHEILEKNKGGDDLVLVGIKTRGVPLTKRLQEKIKQIENMDVPIGELDITLYRDDLDKATDGEDPKLKETNIPADLTGKKVVLLDDVLFTGRTVRAAMDAVMDIGRPSQIQLGVLVDRGHRELPIRADYVGKNIPTSDKEIIMVKLEEIDGMEDTVSIYEKNQ</sequence>
<dbReference type="NCBIfam" id="NF003548">
    <property type="entry name" value="PRK05205.1-4"/>
    <property type="match status" value="1"/>
</dbReference>
<evidence type="ECO:0000256" key="8">
    <source>
        <dbReference type="ARBA" id="ARBA00056018"/>
    </source>
</evidence>
<keyword evidence="6 10" id="KW-0804">Transcription</keyword>
<keyword evidence="3 10" id="KW-0328">Glycosyltransferase</keyword>
<dbReference type="InterPro" id="IPR000836">
    <property type="entry name" value="PRTase_dom"/>
</dbReference>
<dbReference type="Gene3D" id="3.40.50.2020">
    <property type="match status" value="1"/>
</dbReference>
<dbReference type="Proteomes" id="UP000028875">
    <property type="component" value="Unassembled WGS sequence"/>
</dbReference>
<comment type="caution">
    <text evidence="12">The sequence shown here is derived from an EMBL/GenBank/DDBJ whole genome shotgun (WGS) entry which is preliminary data.</text>
</comment>
<keyword evidence="13" id="KW-1185">Reference proteome</keyword>
<comment type="function">
    <text evidence="7 10">Regulates transcriptional attenuation of the pyrimidine nucleotide (pyr) operon by binding in a uridine-dependent manner to specific sites on pyr mRNA. This disrupts an antiterminator hairpin in the RNA and favors formation of a downstream transcription terminator, leading to a reduced expression of downstream genes.</text>
</comment>
<feature type="domain" description="Phosphoribosyltransferase" evidence="11">
    <location>
        <begin position="29"/>
        <end position="186"/>
    </location>
</feature>
<comment type="catalytic activity">
    <reaction evidence="10">
        <text>UMP + diphosphate = 5-phospho-alpha-D-ribose 1-diphosphate + uracil</text>
        <dbReference type="Rhea" id="RHEA:13017"/>
        <dbReference type="ChEBI" id="CHEBI:17568"/>
        <dbReference type="ChEBI" id="CHEBI:33019"/>
        <dbReference type="ChEBI" id="CHEBI:57865"/>
        <dbReference type="ChEBI" id="CHEBI:58017"/>
        <dbReference type="EC" id="2.4.2.9"/>
    </reaction>
</comment>
<dbReference type="InterPro" id="IPR029057">
    <property type="entry name" value="PRTase-like"/>
</dbReference>
<evidence type="ECO:0000313" key="13">
    <source>
        <dbReference type="Proteomes" id="UP000028875"/>
    </source>
</evidence>
<evidence type="ECO:0000313" key="12">
    <source>
        <dbReference type="EMBL" id="CDQ40186.1"/>
    </source>
</evidence>
<evidence type="ECO:0000256" key="1">
    <source>
        <dbReference type="ARBA" id="ARBA00005565"/>
    </source>
</evidence>
<dbReference type="InterPro" id="IPR023050">
    <property type="entry name" value="PyrR"/>
</dbReference>
<dbReference type="PANTHER" id="PTHR11608:SF0">
    <property type="entry name" value="BIFUNCTIONAL PROTEIN PYRR"/>
    <property type="match status" value="1"/>
</dbReference>
<name>A0A024QE01_9BACI</name>
<comment type="similarity">
    <text evidence="1 10">Belongs to the purine/pyrimidine phosphoribosyltransferase family. PyrR subfamily.</text>
</comment>
<reference evidence="12 13" key="1">
    <citation type="submission" date="2014-03" db="EMBL/GenBank/DDBJ databases">
        <authorList>
            <person name="Urmite Genomes U."/>
        </authorList>
    </citation>
    <scope>NUCLEOTIDE SEQUENCE [LARGE SCALE GENOMIC DNA]</scope>
    <source>
        <strain evidence="12 13">Vm-5</strain>
    </source>
</reference>
<feature type="short sequence motif" description="PRPP-binding" evidence="10">
    <location>
        <begin position="125"/>
        <end position="137"/>
    </location>
</feature>
<keyword evidence="5 10" id="KW-0805">Transcription regulation</keyword>
<keyword evidence="2 10" id="KW-0806">Transcription termination</keyword>
<comment type="subunit">
    <text evidence="9 10">Homodimer and homohexamer; in equilibrium.</text>
</comment>
<dbReference type="NCBIfam" id="NF003549">
    <property type="entry name" value="PRK05205.1-5"/>
    <property type="match status" value="1"/>
</dbReference>
<evidence type="ECO:0000256" key="6">
    <source>
        <dbReference type="ARBA" id="ARBA00023163"/>
    </source>
</evidence>
<keyword evidence="4 10" id="KW-0808">Transferase</keyword>
<evidence type="ECO:0000256" key="4">
    <source>
        <dbReference type="ARBA" id="ARBA00022679"/>
    </source>
</evidence>
<dbReference type="EMBL" id="CCDP010000001">
    <property type="protein sequence ID" value="CDQ40186.1"/>
    <property type="molecule type" value="Genomic_DNA"/>
</dbReference>
<dbReference type="STRING" id="1462526.BN990_02504"/>
<evidence type="ECO:0000256" key="7">
    <source>
        <dbReference type="ARBA" id="ARBA00053556"/>
    </source>
</evidence>
<evidence type="ECO:0000259" key="11">
    <source>
        <dbReference type="Pfam" id="PF00156"/>
    </source>
</evidence>
<keyword evidence="10" id="KW-0694">RNA-binding</keyword>
<evidence type="ECO:0000256" key="5">
    <source>
        <dbReference type="ARBA" id="ARBA00023015"/>
    </source>
</evidence>
<comment type="function">
    <text evidence="8 10">Also displays a weak uracil phosphoribosyltransferase activity which is not physiologically significant.</text>
</comment>
<dbReference type="HAMAP" id="MF_01219">
    <property type="entry name" value="PyrR"/>
    <property type="match status" value="1"/>
</dbReference>
<evidence type="ECO:0000256" key="3">
    <source>
        <dbReference type="ARBA" id="ARBA00022676"/>
    </source>
</evidence>
<dbReference type="eggNOG" id="COG2065">
    <property type="taxonomic scope" value="Bacteria"/>
</dbReference>
<evidence type="ECO:0000256" key="10">
    <source>
        <dbReference type="HAMAP-Rule" id="MF_01219"/>
    </source>
</evidence>
<organism evidence="12 13">
    <name type="scientific">Virgibacillus massiliensis</name>
    <dbReference type="NCBI Taxonomy" id="1462526"/>
    <lineage>
        <taxon>Bacteria</taxon>
        <taxon>Bacillati</taxon>
        <taxon>Bacillota</taxon>
        <taxon>Bacilli</taxon>
        <taxon>Bacillales</taxon>
        <taxon>Bacillaceae</taxon>
        <taxon>Virgibacillus</taxon>
    </lineage>
</organism>
<protein>
    <recommendedName>
        <fullName evidence="10">Bifunctional protein PyrR</fullName>
    </recommendedName>
    <domain>
        <recommendedName>
            <fullName evidence="10">Pyrimidine operon regulatory protein</fullName>
        </recommendedName>
    </domain>
    <domain>
        <recommendedName>
            <fullName evidence="10">Uracil phosphoribosyltransferase</fullName>
            <shortName evidence="10">UPRTase</shortName>
            <ecNumber evidence="10">2.4.2.9</ecNumber>
        </recommendedName>
    </domain>
</protein>